<comment type="function">
    <text evidence="9">Essential subunit of the Sec protein translocation channel SecYEG. Clamps together the 2 halves of SecY. May contact the channel plug during translocation.</text>
</comment>
<keyword evidence="2 9" id="KW-0813">Transport</keyword>
<name>A0A1M5ZRH8_BUTFI</name>
<dbReference type="PANTHER" id="PTHR33910:SF1">
    <property type="entry name" value="PROTEIN TRANSLOCASE SUBUNIT SECE"/>
    <property type="match status" value="1"/>
</dbReference>
<evidence type="ECO:0000256" key="8">
    <source>
        <dbReference type="ARBA" id="ARBA00023136"/>
    </source>
</evidence>
<evidence type="ECO:0000313" key="12">
    <source>
        <dbReference type="Proteomes" id="UP000184278"/>
    </source>
</evidence>
<gene>
    <name evidence="9" type="primary">secE</name>
    <name evidence="11" type="ORF">SAMN02745229_02566</name>
</gene>
<dbReference type="NCBIfam" id="TIGR00964">
    <property type="entry name" value="secE_bact"/>
    <property type="match status" value="1"/>
</dbReference>
<evidence type="ECO:0000256" key="1">
    <source>
        <dbReference type="ARBA" id="ARBA00004370"/>
    </source>
</evidence>
<evidence type="ECO:0000256" key="10">
    <source>
        <dbReference type="SAM" id="MobiDB-lite"/>
    </source>
</evidence>
<dbReference type="InterPro" id="IPR038379">
    <property type="entry name" value="SecE_sf"/>
</dbReference>
<dbReference type="AlphaFoldDB" id="A0A1M5ZRH8"/>
<organism evidence="11 12">
    <name type="scientific">Butyrivibrio fibrisolvens DSM 3071</name>
    <dbReference type="NCBI Taxonomy" id="1121131"/>
    <lineage>
        <taxon>Bacteria</taxon>
        <taxon>Bacillati</taxon>
        <taxon>Bacillota</taxon>
        <taxon>Clostridia</taxon>
        <taxon>Lachnospirales</taxon>
        <taxon>Lachnospiraceae</taxon>
        <taxon>Butyrivibrio</taxon>
    </lineage>
</organism>
<keyword evidence="5 9" id="KW-0653">Protein transport</keyword>
<dbReference type="InterPro" id="IPR005807">
    <property type="entry name" value="SecE_bac"/>
</dbReference>
<dbReference type="Gene3D" id="1.20.5.1030">
    <property type="entry name" value="Preprotein translocase secy subunit"/>
    <property type="match status" value="1"/>
</dbReference>
<sequence length="82" mass="9082">MGESDKTEVLKDKASEKKEPKKKTISSFWEGLKSEFTKITWPSRETVGKQTVAVTIICAVMAALIAVLDYVFGLGLNFIQSL</sequence>
<proteinExistence type="inferred from homology"/>
<dbReference type="RefSeq" id="WP_073388368.1">
    <property type="nucleotide sequence ID" value="NZ_FQXK01000022.1"/>
</dbReference>
<keyword evidence="7 9" id="KW-0811">Translocation</keyword>
<feature type="transmembrane region" description="Helical" evidence="9">
    <location>
        <begin position="52"/>
        <end position="79"/>
    </location>
</feature>
<keyword evidence="6 9" id="KW-1133">Transmembrane helix</keyword>
<keyword evidence="4 9" id="KW-0812">Transmembrane</keyword>
<feature type="compositionally biased region" description="Basic and acidic residues" evidence="10">
    <location>
        <begin position="1"/>
        <end position="19"/>
    </location>
</feature>
<comment type="similarity">
    <text evidence="9">Belongs to the SecE/SEC61-gamma family.</text>
</comment>
<keyword evidence="8 9" id="KW-0472">Membrane</keyword>
<evidence type="ECO:0000256" key="7">
    <source>
        <dbReference type="ARBA" id="ARBA00023010"/>
    </source>
</evidence>
<dbReference type="GO" id="GO:0043952">
    <property type="term" value="P:protein transport by the Sec complex"/>
    <property type="evidence" value="ECO:0007669"/>
    <property type="project" value="UniProtKB-UniRule"/>
</dbReference>
<dbReference type="EMBL" id="FQXK01000022">
    <property type="protein sequence ID" value="SHI26907.1"/>
    <property type="molecule type" value="Genomic_DNA"/>
</dbReference>
<accession>A0A1M5ZRH8</accession>
<evidence type="ECO:0000256" key="4">
    <source>
        <dbReference type="ARBA" id="ARBA00022692"/>
    </source>
</evidence>
<evidence type="ECO:0000313" key="11">
    <source>
        <dbReference type="EMBL" id="SHI26907.1"/>
    </source>
</evidence>
<dbReference type="PANTHER" id="PTHR33910">
    <property type="entry name" value="PROTEIN TRANSLOCASE SUBUNIT SECE"/>
    <property type="match status" value="1"/>
</dbReference>
<dbReference type="GO" id="GO:0005886">
    <property type="term" value="C:plasma membrane"/>
    <property type="evidence" value="ECO:0007669"/>
    <property type="project" value="UniProtKB-SubCell"/>
</dbReference>
<evidence type="ECO:0000256" key="5">
    <source>
        <dbReference type="ARBA" id="ARBA00022927"/>
    </source>
</evidence>
<dbReference type="Pfam" id="PF00584">
    <property type="entry name" value="SecE"/>
    <property type="match status" value="1"/>
</dbReference>
<dbReference type="HAMAP" id="MF_00422">
    <property type="entry name" value="SecE"/>
    <property type="match status" value="1"/>
</dbReference>
<dbReference type="InterPro" id="IPR001901">
    <property type="entry name" value="Translocase_SecE/Sec61-g"/>
</dbReference>
<evidence type="ECO:0000256" key="6">
    <source>
        <dbReference type="ARBA" id="ARBA00022989"/>
    </source>
</evidence>
<protein>
    <recommendedName>
        <fullName evidence="9">Protein translocase subunit SecE</fullName>
    </recommendedName>
</protein>
<comment type="subunit">
    <text evidence="9">Component of the Sec protein translocase complex. Heterotrimer consisting of SecY, SecE and SecG subunits. The heterotrimers can form oligomers, although 1 heterotrimer is thought to be able to translocate proteins. Interacts with the ribosome. Interacts with SecDF, and other proteins may be involved. Interacts with SecA.</text>
</comment>
<keyword evidence="12" id="KW-1185">Reference proteome</keyword>
<reference evidence="12" key="1">
    <citation type="submission" date="2016-11" db="EMBL/GenBank/DDBJ databases">
        <authorList>
            <person name="Varghese N."/>
            <person name="Submissions S."/>
        </authorList>
    </citation>
    <scope>NUCLEOTIDE SEQUENCE [LARGE SCALE GENOMIC DNA]</scope>
    <source>
        <strain evidence="12">DSM 3071</strain>
    </source>
</reference>
<feature type="region of interest" description="Disordered" evidence="10">
    <location>
        <begin position="1"/>
        <end position="20"/>
    </location>
</feature>
<dbReference type="GO" id="GO:0006605">
    <property type="term" value="P:protein targeting"/>
    <property type="evidence" value="ECO:0007669"/>
    <property type="project" value="UniProtKB-UniRule"/>
</dbReference>
<dbReference type="GO" id="GO:0008320">
    <property type="term" value="F:protein transmembrane transporter activity"/>
    <property type="evidence" value="ECO:0007669"/>
    <property type="project" value="UniProtKB-UniRule"/>
</dbReference>
<keyword evidence="3 9" id="KW-1003">Cell membrane</keyword>
<dbReference type="OrthoDB" id="9807958at2"/>
<dbReference type="Proteomes" id="UP000184278">
    <property type="component" value="Unassembled WGS sequence"/>
</dbReference>
<evidence type="ECO:0000256" key="2">
    <source>
        <dbReference type="ARBA" id="ARBA00022448"/>
    </source>
</evidence>
<dbReference type="GO" id="GO:0065002">
    <property type="term" value="P:intracellular protein transmembrane transport"/>
    <property type="evidence" value="ECO:0007669"/>
    <property type="project" value="UniProtKB-UniRule"/>
</dbReference>
<dbReference type="GeneID" id="89511232"/>
<dbReference type="GO" id="GO:0009306">
    <property type="term" value="P:protein secretion"/>
    <property type="evidence" value="ECO:0007669"/>
    <property type="project" value="UniProtKB-UniRule"/>
</dbReference>
<evidence type="ECO:0000256" key="3">
    <source>
        <dbReference type="ARBA" id="ARBA00022475"/>
    </source>
</evidence>
<dbReference type="STRING" id="1121131.SAMN02745229_02566"/>
<evidence type="ECO:0000256" key="9">
    <source>
        <dbReference type="HAMAP-Rule" id="MF_00422"/>
    </source>
</evidence>
<comment type="subcellular location">
    <subcellularLocation>
        <location evidence="9">Cell membrane</location>
        <topology evidence="9">Single-pass membrane protein</topology>
    </subcellularLocation>
    <subcellularLocation>
        <location evidence="1">Membrane</location>
    </subcellularLocation>
</comment>